<keyword evidence="2" id="KW-0067">ATP-binding</keyword>
<feature type="domain" description="ABC transporter" evidence="3">
    <location>
        <begin position="4"/>
        <end position="238"/>
    </location>
</feature>
<organism evidence="4 5">
    <name type="scientific">Rhodospirillum rubrum (strain ATCC 11170 / ATH 1.1.1 / DSM 467 / LMG 4362 / NCIMB 8255 / S1)</name>
    <dbReference type="NCBI Taxonomy" id="269796"/>
    <lineage>
        <taxon>Bacteria</taxon>
        <taxon>Pseudomonadati</taxon>
        <taxon>Pseudomonadota</taxon>
        <taxon>Alphaproteobacteria</taxon>
        <taxon>Rhodospirillales</taxon>
        <taxon>Rhodospirillaceae</taxon>
        <taxon>Rhodospirillum</taxon>
    </lineage>
</organism>
<evidence type="ECO:0000313" key="5">
    <source>
        <dbReference type="Proteomes" id="UP000001929"/>
    </source>
</evidence>
<evidence type="ECO:0000256" key="1">
    <source>
        <dbReference type="ARBA" id="ARBA00022741"/>
    </source>
</evidence>
<name>Q2RX49_RHORT</name>
<dbReference type="PANTHER" id="PTHR42794:SF2">
    <property type="entry name" value="ABC TRANSPORTER ATP-BINDING PROTEIN"/>
    <property type="match status" value="1"/>
</dbReference>
<dbReference type="InterPro" id="IPR027417">
    <property type="entry name" value="P-loop_NTPase"/>
</dbReference>
<dbReference type="PANTHER" id="PTHR42794">
    <property type="entry name" value="HEMIN IMPORT ATP-BINDING PROTEIN HMUV"/>
    <property type="match status" value="1"/>
</dbReference>
<dbReference type="RefSeq" id="WP_011388250.1">
    <property type="nucleotide sequence ID" value="NC_007643.1"/>
</dbReference>
<dbReference type="Proteomes" id="UP000001929">
    <property type="component" value="Chromosome"/>
</dbReference>
<dbReference type="STRING" id="269796.Rru_A0491"/>
<keyword evidence="5" id="KW-1185">Reference proteome</keyword>
<dbReference type="PhylomeDB" id="Q2RX49"/>
<dbReference type="EMBL" id="CP000230">
    <property type="protein sequence ID" value="ABC21296.1"/>
    <property type="molecule type" value="Genomic_DNA"/>
</dbReference>
<dbReference type="EnsemblBacteria" id="ABC21296">
    <property type="protein sequence ID" value="ABC21296"/>
    <property type="gene ID" value="Rru_A0491"/>
</dbReference>
<dbReference type="GO" id="GO:0016887">
    <property type="term" value="F:ATP hydrolysis activity"/>
    <property type="evidence" value="ECO:0007669"/>
    <property type="project" value="InterPro"/>
</dbReference>
<reference evidence="4 5" key="1">
    <citation type="journal article" date="2011" name="Stand. Genomic Sci.">
        <title>Complete genome sequence of Rhodospirillum rubrum type strain (S1).</title>
        <authorList>
            <person name="Munk A.C."/>
            <person name="Copeland A."/>
            <person name="Lucas S."/>
            <person name="Lapidus A."/>
            <person name="Del Rio T.G."/>
            <person name="Barry K."/>
            <person name="Detter J.C."/>
            <person name="Hammon N."/>
            <person name="Israni S."/>
            <person name="Pitluck S."/>
            <person name="Brettin T."/>
            <person name="Bruce D."/>
            <person name="Han C."/>
            <person name="Tapia R."/>
            <person name="Gilna P."/>
            <person name="Schmutz J."/>
            <person name="Larimer F."/>
            <person name="Land M."/>
            <person name="Kyrpides N.C."/>
            <person name="Mavromatis K."/>
            <person name="Richardson P."/>
            <person name="Rohde M."/>
            <person name="Goker M."/>
            <person name="Klenk H.P."/>
            <person name="Zhang Y."/>
            <person name="Roberts G.P."/>
            <person name="Reslewic S."/>
            <person name="Schwartz D.C."/>
        </authorList>
    </citation>
    <scope>NUCLEOTIDE SEQUENCE [LARGE SCALE GENOMIC DNA]</scope>
    <source>
        <strain evidence="5">ATCC 11170 / ATH 1.1.1 / DSM 467 / LMG 4362 / NCIMB 8255 / S1</strain>
    </source>
</reference>
<dbReference type="Pfam" id="PF00005">
    <property type="entry name" value="ABC_tran"/>
    <property type="match status" value="1"/>
</dbReference>
<dbReference type="eggNOG" id="COG1120">
    <property type="taxonomic scope" value="Bacteria"/>
</dbReference>
<dbReference type="InterPro" id="IPR017871">
    <property type="entry name" value="ABC_transporter-like_CS"/>
</dbReference>
<dbReference type="InterPro" id="IPR003439">
    <property type="entry name" value="ABC_transporter-like_ATP-bd"/>
</dbReference>
<evidence type="ECO:0000259" key="3">
    <source>
        <dbReference type="PROSITE" id="PS50893"/>
    </source>
</evidence>
<evidence type="ECO:0000256" key="2">
    <source>
        <dbReference type="ARBA" id="ARBA00022840"/>
    </source>
</evidence>
<gene>
    <name evidence="4" type="ordered locus">Rru_A0491</name>
</gene>
<dbReference type="EC" id="3.6.3.41" evidence="4"/>
<protein>
    <submittedName>
        <fullName evidence="4">ABC transporter component</fullName>
        <ecNumber evidence="4">3.6.3.41</ecNumber>
    </submittedName>
</protein>
<dbReference type="PROSITE" id="PS50893">
    <property type="entry name" value="ABC_TRANSPORTER_2"/>
    <property type="match status" value="1"/>
</dbReference>
<accession>Q2RX49</accession>
<sequence>MSLLRCARVSVVLGGRPVVSDASFTVEPGECVGLIGPNGAGKTSLMRAIAGRLGHGGRIALAERDAATLSPPSRARQLAYLPQDREIVWPVSVETLVALGRLPHRGGATGGRLNDAAAIQGALARMDLTEMRKRPVASLSGGERARVLLARVLAQQAPLLLADEPAAGLDPAHQIALMETFAALAGEGRAVLVSLHDLGLAARWCTRLLLLDRGRLVADGPPATVVTAQTLARVYGVEADIRSDAGGLLVTPTGRVANRLTPESRLR</sequence>
<dbReference type="AlphaFoldDB" id="Q2RX49"/>
<dbReference type="KEGG" id="rru:Rru_A0491"/>
<keyword evidence="4" id="KW-0378">Hydrolase</keyword>
<dbReference type="Gene3D" id="3.40.50.300">
    <property type="entry name" value="P-loop containing nucleotide triphosphate hydrolases"/>
    <property type="match status" value="1"/>
</dbReference>
<keyword evidence="1" id="KW-0547">Nucleotide-binding</keyword>
<dbReference type="SUPFAM" id="SSF52540">
    <property type="entry name" value="P-loop containing nucleoside triphosphate hydrolases"/>
    <property type="match status" value="1"/>
</dbReference>
<dbReference type="GO" id="GO:0005524">
    <property type="term" value="F:ATP binding"/>
    <property type="evidence" value="ECO:0007669"/>
    <property type="project" value="UniProtKB-KW"/>
</dbReference>
<proteinExistence type="predicted"/>
<dbReference type="HOGENOM" id="CLU_000604_1_11_5"/>
<dbReference type="InterPro" id="IPR003593">
    <property type="entry name" value="AAA+_ATPase"/>
</dbReference>
<dbReference type="SMART" id="SM00382">
    <property type="entry name" value="AAA"/>
    <property type="match status" value="1"/>
</dbReference>
<dbReference type="PATRIC" id="fig|269796.9.peg.547"/>
<evidence type="ECO:0000313" key="4">
    <source>
        <dbReference type="EMBL" id="ABC21296.1"/>
    </source>
</evidence>
<dbReference type="PROSITE" id="PS00211">
    <property type="entry name" value="ABC_TRANSPORTER_1"/>
    <property type="match status" value="1"/>
</dbReference>